<dbReference type="Proteomes" id="UP000078540">
    <property type="component" value="Unassembled WGS sequence"/>
</dbReference>
<protein>
    <submittedName>
        <fullName evidence="1">Uncharacterized protein</fullName>
    </submittedName>
</protein>
<accession>A0A195BQB5</accession>
<proteinExistence type="predicted"/>
<sequence length="50" mass="5291">MGRGMNSGRKTLTSRCKGTAIVAGNASRKTSTDNSTMVLRTLSQRGDTCI</sequence>
<evidence type="ECO:0000313" key="1">
    <source>
        <dbReference type="EMBL" id="KYM88783.1"/>
    </source>
</evidence>
<dbReference type="AlphaFoldDB" id="A0A195BQB5"/>
<keyword evidence="2" id="KW-1185">Reference proteome</keyword>
<dbReference type="EMBL" id="KQ976423">
    <property type="protein sequence ID" value="KYM88783.1"/>
    <property type="molecule type" value="Genomic_DNA"/>
</dbReference>
<reference evidence="1 2" key="1">
    <citation type="submission" date="2015-09" db="EMBL/GenBank/DDBJ databases">
        <title>Atta colombica WGS genome.</title>
        <authorList>
            <person name="Nygaard S."/>
            <person name="Hu H."/>
            <person name="Boomsma J."/>
            <person name="Zhang G."/>
        </authorList>
    </citation>
    <scope>NUCLEOTIDE SEQUENCE [LARGE SCALE GENOMIC DNA]</scope>
    <source>
        <strain evidence="1">Treedump-2</strain>
        <tissue evidence="1">Whole body</tissue>
    </source>
</reference>
<gene>
    <name evidence="1" type="ORF">ALC53_02548</name>
</gene>
<evidence type="ECO:0000313" key="2">
    <source>
        <dbReference type="Proteomes" id="UP000078540"/>
    </source>
</evidence>
<organism evidence="1 2">
    <name type="scientific">Atta colombica</name>
    <dbReference type="NCBI Taxonomy" id="520822"/>
    <lineage>
        <taxon>Eukaryota</taxon>
        <taxon>Metazoa</taxon>
        <taxon>Ecdysozoa</taxon>
        <taxon>Arthropoda</taxon>
        <taxon>Hexapoda</taxon>
        <taxon>Insecta</taxon>
        <taxon>Pterygota</taxon>
        <taxon>Neoptera</taxon>
        <taxon>Endopterygota</taxon>
        <taxon>Hymenoptera</taxon>
        <taxon>Apocrita</taxon>
        <taxon>Aculeata</taxon>
        <taxon>Formicoidea</taxon>
        <taxon>Formicidae</taxon>
        <taxon>Myrmicinae</taxon>
        <taxon>Atta</taxon>
    </lineage>
</organism>
<name>A0A195BQB5_9HYME</name>